<comment type="caution">
    <text evidence="1">The sequence shown here is derived from an EMBL/GenBank/DDBJ whole genome shotgun (WGS) entry which is preliminary data.</text>
</comment>
<dbReference type="Proteomes" id="UP001303046">
    <property type="component" value="Unassembled WGS sequence"/>
</dbReference>
<proteinExistence type="predicted"/>
<dbReference type="EMBL" id="JAVFWL010000003">
    <property type="protein sequence ID" value="KAK6745359.1"/>
    <property type="molecule type" value="Genomic_DNA"/>
</dbReference>
<evidence type="ECO:0000313" key="1">
    <source>
        <dbReference type="EMBL" id="KAK6745359.1"/>
    </source>
</evidence>
<gene>
    <name evidence="1" type="primary">Necator_chrIII.g12612</name>
    <name evidence="1" type="ORF">RB195_011845</name>
</gene>
<keyword evidence="2" id="KW-1185">Reference proteome</keyword>
<protein>
    <submittedName>
        <fullName evidence="1">Uncharacterized protein</fullName>
    </submittedName>
</protein>
<organism evidence="1 2">
    <name type="scientific">Necator americanus</name>
    <name type="common">Human hookworm</name>
    <dbReference type="NCBI Taxonomy" id="51031"/>
    <lineage>
        <taxon>Eukaryota</taxon>
        <taxon>Metazoa</taxon>
        <taxon>Ecdysozoa</taxon>
        <taxon>Nematoda</taxon>
        <taxon>Chromadorea</taxon>
        <taxon>Rhabditida</taxon>
        <taxon>Rhabditina</taxon>
        <taxon>Rhabditomorpha</taxon>
        <taxon>Strongyloidea</taxon>
        <taxon>Ancylostomatidae</taxon>
        <taxon>Bunostominae</taxon>
        <taxon>Necator</taxon>
    </lineage>
</organism>
<sequence length="153" mass="17027">MSVPPTASFLPYTSLSELSLDVRLSFIFTLDTLPIRQRQAAALPIFRLEIWAGSQNHQATAYRWIDLTSINGRNASSVSCVHELSCFALLTDWTDDICPFYLYPFAALCMFSIKTSVLSGNSKAWTLVLKLGVISSQVPVTIEITSTLHFLSF</sequence>
<evidence type="ECO:0000313" key="2">
    <source>
        <dbReference type="Proteomes" id="UP001303046"/>
    </source>
</evidence>
<name>A0ABR1D4D4_NECAM</name>
<accession>A0ABR1D4D4</accession>
<reference evidence="1 2" key="1">
    <citation type="submission" date="2023-08" db="EMBL/GenBank/DDBJ databases">
        <title>A Necator americanus chromosomal reference genome.</title>
        <authorList>
            <person name="Ilik V."/>
            <person name="Petrzelkova K.J."/>
            <person name="Pardy F."/>
            <person name="Fuh T."/>
            <person name="Niatou-Singa F.S."/>
            <person name="Gouil Q."/>
            <person name="Baker L."/>
            <person name="Ritchie M.E."/>
            <person name="Jex A.R."/>
            <person name="Gazzola D."/>
            <person name="Li H."/>
            <person name="Toshio Fujiwara R."/>
            <person name="Zhan B."/>
            <person name="Aroian R.V."/>
            <person name="Pafco B."/>
            <person name="Schwarz E.M."/>
        </authorList>
    </citation>
    <scope>NUCLEOTIDE SEQUENCE [LARGE SCALE GENOMIC DNA]</scope>
    <source>
        <strain evidence="1 2">Aroian</strain>
        <tissue evidence="1">Whole animal</tissue>
    </source>
</reference>